<name>A0A9W9Q1S9_PENBR</name>
<dbReference type="AlphaFoldDB" id="A0A9W9Q1S9"/>
<sequence length="298" mass="34262">MFKHWVPFGWPYGFASKTHDAKSPKPMSRRTSRSFRNTIFFLLLVSVLTWQLIASQKDLSTLPYLRQTEDHSGPRVAIVVFITKPQTYMHLSLQNKDRYARLHGYDLFVDYESNSSRGTTWLKFDMVERVIKANQHDWVWYLDFDTLITNTSVSLTNLISENLANVTMPNDIDLLVTDDCNGLNDGSFIARSSARSIDFLNGVRALHDREEVVGGVSLSDQDSMARFLKTKDPLVQHAMRIPQWTINAFPEEIGCYDTHKKKWEKGMFVIHFAGAWAHVSGEDPTGQLMKKYEGDIIY</sequence>
<protein>
    <recommendedName>
        <fullName evidence="6">Glycosyltransferase family 34 protein</fullName>
    </recommendedName>
</protein>
<evidence type="ECO:0000256" key="2">
    <source>
        <dbReference type="ARBA" id="ARBA00022676"/>
    </source>
</evidence>
<dbReference type="Pfam" id="PF05637">
    <property type="entry name" value="Glyco_transf_34"/>
    <property type="match status" value="1"/>
</dbReference>
<evidence type="ECO:0000313" key="5">
    <source>
        <dbReference type="Proteomes" id="UP001147695"/>
    </source>
</evidence>
<evidence type="ECO:0008006" key="6">
    <source>
        <dbReference type="Google" id="ProtNLM"/>
    </source>
</evidence>
<gene>
    <name evidence="4" type="ORF">N7452_011234</name>
</gene>
<reference evidence="4" key="2">
    <citation type="journal article" date="2023" name="IMA Fungus">
        <title>Comparative genomic study of the Penicillium genus elucidates a diverse pangenome and 15 lateral gene transfer events.</title>
        <authorList>
            <person name="Petersen C."/>
            <person name="Sorensen T."/>
            <person name="Nielsen M.R."/>
            <person name="Sondergaard T.E."/>
            <person name="Sorensen J.L."/>
            <person name="Fitzpatrick D.A."/>
            <person name="Frisvad J.C."/>
            <person name="Nielsen K.L."/>
        </authorList>
    </citation>
    <scope>NUCLEOTIDE SEQUENCE</scope>
    <source>
        <strain evidence="4">IBT 35673</strain>
    </source>
</reference>
<evidence type="ECO:0000256" key="3">
    <source>
        <dbReference type="ARBA" id="ARBA00022679"/>
    </source>
</evidence>
<evidence type="ECO:0000313" key="4">
    <source>
        <dbReference type="EMBL" id="KAJ5322945.1"/>
    </source>
</evidence>
<dbReference type="InterPro" id="IPR029044">
    <property type="entry name" value="Nucleotide-diphossugar_trans"/>
</dbReference>
<comment type="caution">
    <text evidence="4">The sequence shown here is derived from an EMBL/GenBank/DDBJ whole genome shotgun (WGS) entry which is preliminary data.</text>
</comment>
<organism evidence="4 5">
    <name type="scientific">Penicillium brevicompactum</name>
    <dbReference type="NCBI Taxonomy" id="5074"/>
    <lineage>
        <taxon>Eukaryota</taxon>
        <taxon>Fungi</taxon>
        <taxon>Dikarya</taxon>
        <taxon>Ascomycota</taxon>
        <taxon>Pezizomycotina</taxon>
        <taxon>Eurotiomycetes</taxon>
        <taxon>Eurotiomycetidae</taxon>
        <taxon>Eurotiales</taxon>
        <taxon>Aspergillaceae</taxon>
        <taxon>Penicillium</taxon>
    </lineage>
</organism>
<dbReference type="EMBL" id="JAPZBQ010000006">
    <property type="protein sequence ID" value="KAJ5322945.1"/>
    <property type="molecule type" value="Genomic_DNA"/>
</dbReference>
<keyword evidence="3" id="KW-0808">Transferase</keyword>
<proteinExistence type="inferred from homology"/>
<dbReference type="GO" id="GO:0016757">
    <property type="term" value="F:glycosyltransferase activity"/>
    <property type="evidence" value="ECO:0007669"/>
    <property type="project" value="UniProtKB-KW"/>
</dbReference>
<accession>A0A9W9Q1S9</accession>
<dbReference type="Proteomes" id="UP001147695">
    <property type="component" value="Unassembled WGS sequence"/>
</dbReference>
<dbReference type="GO" id="GO:0000139">
    <property type="term" value="C:Golgi membrane"/>
    <property type="evidence" value="ECO:0007669"/>
    <property type="project" value="TreeGrafter"/>
</dbReference>
<dbReference type="PANTHER" id="PTHR31306">
    <property type="entry name" value="ALPHA-1,6-MANNOSYLTRANSFERASE MNN11-RELATED"/>
    <property type="match status" value="1"/>
</dbReference>
<dbReference type="PANTHER" id="PTHR31306:SF5">
    <property type="entry name" value="ALPHA-1,6-MANNOSYLTRANSFERASE MNN10-RELATED"/>
    <property type="match status" value="1"/>
</dbReference>
<evidence type="ECO:0000256" key="1">
    <source>
        <dbReference type="ARBA" id="ARBA00005664"/>
    </source>
</evidence>
<dbReference type="InterPro" id="IPR008630">
    <property type="entry name" value="Glyco_trans_34"/>
</dbReference>
<dbReference type="GO" id="GO:0006487">
    <property type="term" value="P:protein N-linked glycosylation"/>
    <property type="evidence" value="ECO:0007669"/>
    <property type="project" value="TreeGrafter"/>
</dbReference>
<dbReference type="Gene3D" id="3.90.550.10">
    <property type="entry name" value="Spore Coat Polysaccharide Biosynthesis Protein SpsA, Chain A"/>
    <property type="match status" value="1"/>
</dbReference>
<reference evidence="4" key="1">
    <citation type="submission" date="2022-12" db="EMBL/GenBank/DDBJ databases">
        <authorList>
            <person name="Petersen C."/>
        </authorList>
    </citation>
    <scope>NUCLEOTIDE SEQUENCE</scope>
    <source>
        <strain evidence="4">IBT 35673</strain>
    </source>
</reference>
<keyword evidence="2" id="KW-0328">Glycosyltransferase</keyword>
<comment type="similarity">
    <text evidence="1">Belongs to the glycosyltransferase 34 family.</text>
</comment>